<reference evidence="2" key="1">
    <citation type="journal article" date="2019" name="Int. J. Syst. Evol. Microbiol.">
        <title>The Global Catalogue of Microorganisms (GCM) 10K type strain sequencing project: providing services to taxonomists for standard genome sequencing and annotation.</title>
        <authorList>
            <consortium name="The Broad Institute Genomics Platform"/>
            <consortium name="The Broad Institute Genome Sequencing Center for Infectious Disease"/>
            <person name="Wu L."/>
            <person name="Ma J."/>
        </authorList>
    </citation>
    <scope>NUCLEOTIDE SEQUENCE [LARGE SCALE GENOMIC DNA]</scope>
    <source>
        <strain evidence="2">JCM 3338</strain>
    </source>
</reference>
<dbReference type="RefSeq" id="WP_376871381.1">
    <property type="nucleotide sequence ID" value="NZ_JBHUHP010000001.1"/>
</dbReference>
<comment type="caution">
    <text evidence="1">The sequence shown here is derived from an EMBL/GenBank/DDBJ whole genome shotgun (WGS) entry which is preliminary data.</text>
</comment>
<proteinExistence type="predicted"/>
<dbReference type="InterPro" id="IPR011856">
    <property type="entry name" value="tRNA_endonuc-like_dom_sf"/>
</dbReference>
<name>A0ABW4X512_9ACTN</name>
<organism evidence="1 2">
    <name type="scientific">Blastococcus deserti</name>
    <dbReference type="NCBI Taxonomy" id="2259033"/>
    <lineage>
        <taxon>Bacteria</taxon>
        <taxon>Bacillati</taxon>
        <taxon>Actinomycetota</taxon>
        <taxon>Actinomycetes</taxon>
        <taxon>Geodermatophilales</taxon>
        <taxon>Geodermatophilaceae</taxon>
        <taxon>Blastococcus</taxon>
    </lineage>
</organism>
<gene>
    <name evidence="1" type="ORF">ACFSHS_02685</name>
</gene>
<evidence type="ECO:0000313" key="1">
    <source>
        <dbReference type="EMBL" id="MFD2090471.1"/>
    </source>
</evidence>
<evidence type="ECO:0000313" key="2">
    <source>
        <dbReference type="Proteomes" id="UP001597402"/>
    </source>
</evidence>
<keyword evidence="2" id="KW-1185">Reference proteome</keyword>
<dbReference type="Proteomes" id="UP001597402">
    <property type="component" value="Unassembled WGS sequence"/>
</dbReference>
<dbReference type="Gene3D" id="3.40.1350.10">
    <property type="match status" value="1"/>
</dbReference>
<protein>
    <recommendedName>
        <fullName evidence="3">DUF91 domain-containing protein</fullName>
    </recommendedName>
</protein>
<dbReference type="EMBL" id="JBHUHP010000001">
    <property type="protein sequence ID" value="MFD2090471.1"/>
    <property type="molecule type" value="Genomic_DNA"/>
</dbReference>
<sequence length="258" mass="27786">MRIVTYEFDKWVSGSGSHGDRLDLLGLDEDGRLVLAELKRDGAPDTVEMQAIKYAAYASRFKVETLAACHADYLRRTLGDPAITDDALAQLDEHCGGLDPEELAAVRIVLVAGSFPEPVTSSVVWLCTQGELDITLIEMGAYQCAHDLVITVSQMWPLPEADELTVSPVAPTIKAAGPTARRRTTTNAVAPLAASGAIGDGTELRLVPASSYAGKLAQWVAEQPERGRAIWRAGERVRALEWPATPPGTPPRDWPSTS</sequence>
<evidence type="ECO:0008006" key="3">
    <source>
        <dbReference type="Google" id="ProtNLM"/>
    </source>
</evidence>
<accession>A0ABW4X512</accession>